<evidence type="ECO:0000256" key="7">
    <source>
        <dbReference type="ARBA" id="ARBA00022989"/>
    </source>
</evidence>
<dbReference type="FunFam" id="3.40.50.300:FF:000287">
    <property type="entry name" value="Multidrug ABC transporter ATP-binding protein"/>
    <property type="match status" value="1"/>
</dbReference>
<dbReference type="InterPro" id="IPR027417">
    <property type="entry name" value="P-loop_NTPase"/>
</dbReference>
<dbReference type="PROSITE" id="PS50893">
    <property type="entry name" value="ABC_TRANSPORTER_2"/>
    <property type="match status" value="1"/>
</dbReference>
<comment type="caution">
    <text evidence="12">The sequence shown here is derived from an EMBL/GenBank/DDBJ whole genome shotgun (WGS) entry which is preliminary data.</text>
</comment>
<keyword evidence="13" id="KW-1185">Reference proteome</keyword>
<feature type="transmembrane region" description="Helical" evidence="9">
    <location>
        <begin position="40"/>
        <end position="65"/>
    </location>
</feature>
<dbReference type="InterPro" id="IPR017871">
    <property type="entry name" value="ABC_transporter-like_CS"/>
</dbReference>
<evidence type="ECO:0000256" key="5">
    <source>
        <dbReference type="ARBA" id="ARBA00022741"/>
    </source>
</evidence>
<evidence type="ECO:0000313" key="12">
    <source>
        <dbReference type="EMBL" id="EEP56091.1"/>
    </source>
</evidence>
<dbReference type="AlphaFoldDB" id="C4IBV8"/>
<dbReference type="InterPro" id="IPR039421">
    <property type="entry name" value="Type_1_exporter"/>
</dbReference>
<dbReference type="Pfam" id="PF00005">
    <property type="entry name" value="ABC_tran"/>
    <property type="match status" value="1"/>
</dbReference>
<dbReference type="Pfam" id="PF00664">
    <property type="entry name" value="ABC_membrane"/>
    <property type="match status" value="1"/>
</dbReference>
<sequence length="613" mass="68672">MKKDNNKKKYTKAFSEDIPKNTKKTIKRLMKRLKTQNKKLIIVGILVLISSVFYAAIPLMVGLAINNLVYAISNFDKSVSVVSIVTQALAIPVLTLVIISMVNSFLSYIQQYIVSSVGENLTLSLRKDISKKINKLPLKYFDSHKKGDVMSRVTTDLEKVSLVMQVGFMQFISSCFTIILTIISMIILNLKLSLVIFIFIGISAIATNYVSSLSQRYYAYNFDAMGQLSGKIEEVYSGNRIIKIFNQQEDIIQEVTELNKKQFEANRKAQFVDFAIYPTIRLLSQLGFVATAIIGGIMTLNGHISLGAIQAFLQYVNQVSEPVTQASYVIMSLQSAIAGAERVFELLDEEEEIADIKINQSLFNEHNISRGRVDFKNVKFGYTDEKTLIKNLNLEVKPNEIVAIVGPTGGGKTTLINLIMRFYELNGGYISIDGININEITRNTLRRQIGMVLQDTWLFEGTIAENIAYGNRDATREEIIDAAKAACCDHFIRTLEHGYDTVISGETSNISQGQMQLLTIARAMLTNPTIMILDEATSSVDTRTEVEIQKALSRLMKDKTSFVIAHRLSTIQNADMILVVKDGDIVERGSHDNLIEQNGFYASLYYSQFEVAN</sequence>
<feature type="transmembrane region" description="Helical" evidence="9">
    <location>
        <begin position="168"/>
        <end position="188"/>
    </location>
</feature>
<evidence type="ECO:0000259" key="10">
    <source>
        <dbReference type="PROSITE" id="PS50893"/>
    </source>
</evidence>
<dbReference type="STRING" id="1492.ATN24_18205"/>
<reference evidence="12 13" key="1">
    <citation type="submission" date="2009-08" db="EMBL/GenBank/DDBJ databases">
        <authorList>
            <person name="Shrivastava S."/>
            <person name="Brinkac L.B."/>
            <person name="Brown J.L."/>
            <person name="Bruce D.B."/>
            <person name="Detter C."/>
            <person name="Green L.D."/>
            <person name="Munk C.A."/>
            <person name="Rogers Y.C."/>
            <person name="Tapia R."/>
            <person name="Sims D.R."/>
            <person name="Smith L.A."/>
            <person name="Smith T.J."/>
            <person name="Sutton G."/>
            <person name="Brettin T."/>
        </authorList>
    </citation>
    <scope>NUCLEOTIDE SEQUENCE [LARGE SCALE GENOMIC DNA]</scope>
    <source>
        <strain evidence="13">E4 str. BoNT E BL5262</strain>
    </source>
</reference>
<keyword evidence="5" id="KW-0547">Nucleotide-binding</keyword>
<dbReference type="RefSeq" id="WP_003411385.1">
    <property type="nucleotide sequence ID" value="NZ_ACOM01000001.1"/>
</dbReference>
<evidence type="ECO:0000313" key="13">
    <source>
        <dbReference type="Proteomes" id="UP000003081"/>
    </source>
</evidence>
<evidence type="ECO:0000256" key="4">
    <source>
        <dbReference type="ARBA" id="ARBA00022692"/>
    </source>
</evidence>
<dbReference type="eggNOG" id="COG1132">
    <property type="taxonomic scope" value="Bacteria"/>
</dbReference>
<dbReference type="GO" id="GO:0016887">
    <property type="term" value="F:ATP hydrolysis activity"/>
    <property type="evidence" value="ECO:0007669"/>
    <property type="project" value="InterPro"/>
</dbReference>
<dbReference type="EMBL" id="ACOM01000001">
    <property type="protein sequence ID" value="EEP56091.1"/>
    <property type="molecule type" value="Genomic_DNA"/>
</dbReference>
<dbReference type="InterPro" id="IPR011527">
    <property type="entry name" value="ABC1_TM_dom"/>
</dbReference>
<proteinExistence type="predicted"/>
<evidence type="ECO:0000256" key="1">
    <source>
        <dbReference type="ARBA" id="ARBA00004651"/>
    </source>
</evidence>
<dbReference type="GO" id="GO:0005886">
    <property type="term" value="C:plasma membrane"/>
    <property type="evidence" value="ECO:0007669"/>
    <property type="project" value="UniProtKB-SubCell"/>
</dbReference>
<protein>
    <submittedName>
        <fullName evidence="12">ABC transporter, ATP-binding/permease protein</fullName>
    </submittedName>
</protein>
<feature type="transmembrane region" description="Helical" evidence="9">
    <location>
        <begin position="286"/>
        <end position="313"/>
    </location>
</feature>
<evidence type="ECO:0000256" key="9">
    <source>
        <dbReference type="SAM" id="Phobius"/>
    </source>
</evidence>
<dbReference type="CDD" id="cd18547">
    <property type="entry name" value="ABC_6TM_Tm288_like"/>
    <property type="match status" value="1"/>
</dbReference>
<dbReference type="FunFam" id="1.20.1560.10:FF:000011">
    <property type="entry name" value="Multidrug ABC transporter ATP-binding protein"/>
    <property type="match status" value="1"/>
</dbReference>
<dbReference type="PANTHER" id="PTHR43394:SF1">
    <property type="entry name" value="ATP-BINDING CASSETTE SUB-FAMILY B MEMBER 10, MITOCHONDRIAL"/>
    <property type="match status" value="1"/>
</dbReference>
<keyword evidence="8 9" id="KW-0472">Membrane</keyword>
<comment type="subcellular location">
    <subcellularLocation>
        <location evidence="1">Cell membrane</location>
        <topology evidence="1">Multi-pass membrane protein</topology>
    </subcellularLocation>
</comment>
<dbReference type="SMART" id="SM00382">
    <property type="entry name" value="AAA"/>
    <property type="match status" value="1"/>
</dbReference>
<evidence type="ECO:0000256" key="8">
    <source>
        <dbReference type="ARBA" id="ARBA00023136"/>
    </source>
</evidence>
<gene>
    <name evidence="12" type="ORF">CLP_0632</name>
</gene>
<feature type="domain" description="ABC transmembrane type-1" evidence="11">
    <location>
        <begin position="41"/>
        <end position="335"/>
    </location>
</feature>
<dbReference type="Gene3D" id="1.20.1560.10">
    <property type="entry name" value="ABC transporter type 1, transmembrane domain"/>
    <property type="match status" value="1"/>
</dbReference>
<keyword evidence="6 12" id="KW-0067">ATP-binding</keyword>
<feature type="transmembrane region" description="Helical" evidence="9">
    <location>
        <begin position="85"/>
        <end position="106"/>
    </location>
</feature>
<dbReference type="SUPFAM" id="SSF52540">
    <property type="entry name" value="P-loop containing nucleoside triphosphate hydrolases"/>
    <property type="match status" value="1"/>
</dbReference>
<dbReference type="PROSITE" id="PS00211">
    <property type="entry name" value="ABC_TRANSPORTER_1"/>
    <property type="match status" value="1"/>
</dbReference>
<dbReference type="Proteomes" id="UP000003081">
    <property type="component" value="Unassembled WGS sequence"/>
</dbReference>
<dbReference type="HOGENOM" id="CLU_000604_84_4_9"/>
<keyword evidence="7 9" id="KW-1133">Transmembrane helix</keyword>
<keyword evidence="2" id="KW-0813">Transport</keyword>
<evidence type="ECO:0000259" key="11">
    <source>
        <dbReference type="PROSITE" id="PS50929"/>
    </source>
</evidence>
<organism evidence="12 13">
    <name type="scientific">Clostridium butyricum E4 str. BoNT E BL5262</name>
    <dbReference type="NCBI Taxonomy" id="632245"/>
    <lineage>
        <taxon>Bacteria</taxon>
        <taxon>Bacillati</taxon>
        <taxon>Bacillota</taxon>
        <taxon>Clostridia</taxon>
        <taxon>Eubacteriales</taxon>
        <taxon>Clostridiaceae</taxon>
        <taxon>Clostridium</taxon>
    </lineage>
</organism>
<keyword evidence="3" id="KW-1003">Cell membrane</keyword>
<evidence type="ECO:0000256" key="3">
    <source>
        <dbReference type="ARBA" id="ARBA00022475"/>
    </source>
</evidence>
<dbReference type="GO" id="GO:0005524">
    <property type="term" value="F:ATP binding"/>
    <property type="evidence" value="ECO:0007669"/>
    <property type="project" value="UniProtKB-KW"/>
</dbReference>
<feature type="transmembrane region" description="Helical" evidence="9">
    <location>
        <begin position="194"/>
        <end position="211"/>
    </location>
</feature>
<dbReference type="PANTHER" id="PTHR43394">
    <property type="entry name" value="ATP-DEPENDENT PERMEASE MDL1, MITOCHONDRIAL"/>
    <property type="match status" value="1"/>
</dbReference>
<feature type="domain" description="ABC transporter" evidence="10">
    <location>
        <begin position="373"/>
        <end position="607"/>
    </location>
</feature>
<dbReference type="PROSITE" id="PS50929">
    <property type="entry name" value="ABC_TM1F"/>
    <property type="match status" value="1"/>
</dbReference>
<dbReference type="InterPro" id="IPR036640">
    <property type="entry name" value="ABC1_TM_sf"/>
</dbReference>
<evidence type="ECO:0000256" key="6">
    <source>
        <dbReference type="ARBA" id="ARBA00022840"/>
    </source>
</evidence>
<dbReference type="Gene3D" id="3.40.50.300">
    <property type="entry name" value="P-loop containing nucleotide triphosphate hydrolases"/>
    <property type="match status" value="1"/>
</dbReference>
<dbReference type="SUPFAM" id="SSF90123">
    <property type="entry name" value="ABC transporter transmembrane region"/>
    <property type="match status" value="1"/>
</dbReference>
<name>C4IBV8_CLOBU</name>
<dbReference type="InterPro" id="IPR003593">
    <property type="entry name" value="AAA+_ATPase"/>
</dbReference>
<evidence type="ECO:0000256" key="2">
    <source>
        <dbReference type="ARBA" id="ARBA00022448"/>
    </source>
</evidence>
<dbReference type="InterPro" id="IPR003439">
    <property type="entry name" value="ABC_transporter-like_ATP-bd"/>
</dbReference>
<accession>C4IBV8</accession>
<dbReference type="GO" id="GO:0015421">
    <property type="term" value="F:ABC-type oligopeptide transporter activity"/>
    <property type="evidence" value="ECO:0007669"/>
    <property type="project" value="TreeGrafter"/>
</dbReference>
<keyword evidence="4 9" id="KW-0812">Transmembrane</keyword>